<dbReference type="InParanoid" id="B9SRB1"/>
<proteinExistence type="predicted"/>
<dbReference type="EMBL" id="EQ974096">
    <property type="protein sequence ID" value="EEF33842.1"/>
    <property type="molecule type" value="Genomic_DNA"/>
</dbReference>
<accession>B9SRB1</accession>
<evidence type="ECO:0000313" key="2">
    <source>
        <dbReference type="Proteomes" id="UP000008311"/>
    </source>
</evidence>
<evidence type="ECO:0000313" key="1">
    <source>
        <dbReference type="EMBL" id="EEF33842.1"/>
    </source>
</evidence>
<dbReference type="AlphaFoldDB" id="B9SRB1"/>
<gene>
    <name evidence="1" type="ORF">RCOM_0613560</name>
</gene>
<sequence>MRIRRLVLVNTKALFGTNKRTLNDGTITPRATRHTDTGAEANTASIRIIEGLCSLLRFKFHSLVGLEMRVSLRNAEPSGILKEVVL</sequence>
<dbReference type="Proteomes" id="UP000008311">
    <property type="component" value="Unassembled WGS sequence"/>
</dbReference>
<keyword evidence="2" id="KW-1185">Reference proteome</keyword>
<dbReference type="eggNOG" id="ENOG502R29Z">
    <property type="taxonomic scope" value="Eukaryota"/>
</dbReference>
<name>B9SRB1_RICCO</name>
<protein>
    <submittedName>
        <fullName evidence="1">Uncharacterized protein</fullName>
    </submittedName>
</protein>
<organism evidence="1 2">
    <name type="scientific">Ricinus communis</name>
    <name type="common">Castor bean</name>
    <dbReference type="NCBI Taxonomy" id="3988"/>
    <lineage>
        <taxon>Eukaryota</taxon>
        <taxon>Viridiplantae</taxon>
        <taxon>Streptophyta</taxon>
        <taxon>Embryophyta</taxon>
        <taxon>Tracheophyta</taxon>
        <taxon>Spermatophyta</taxon>
        <taxon>Magnoliopsida</taxon>
        <taxon>eudicotyledons</taxon>
        <taxon>Gunneridae</taxon>
        <taxon>Pentapetalae</taxon>
        <taxon>rosids</taxon>
        <taxon>fabids</taxon>
        <taxon>Malpighiales</taxon>
        <taxon>Euphorbiaceae</taxon>
        <taxon>Acalyphoideae</taxon>
        <taxon>Acalypheae</taxon>
        <taxon>Ricinus</taxon>
    </lineage>
</organism>
<reference evidence="2" key="1">
    <citation type="journal article" date="2010" name="Nat. Biotechnol.">
        <title>Draft genome sequence of the oilseed species Ricinus communis.</title>
        <authorList>
            <person name="Chan A.P."/>
            <person name="Crabtree J."/>
            <person name="Zhao Q."/>
            <person name="Lorenzi H."/>
            <person name="Orvis J."/>
            <person name="Puiu D."/>
            <person name="Melake-Berhan A."/>
            <person name="Jones K.M."/>
            <person name="Redman J."/>
            <person name="Chen G."/>
            <person name="Cahoon E.B."/>
            <person name="Gedil M."/>
            <person name="Stanke M."/>
            <person name="Haas B.J."/>
            <person name="Wortman J.R."/>
            <person name="Fraser-Liggett C.M."/>
            <person name="Ravel J."/>
            <person name="Rabinowicz P.D."/>
        </authorList>
    </citation>
    <scope>NUCLEOTIDE SEQUENCE [LARGE SCALE GENOMIC DNA]</scope>
    <source>
        <strain evidence="2">cv. Hale</strain>
    </source>
</reference>